<dbReference type="InterPro" id="IPR023809">
    <property type="entry name" value="Thiopep_bacteriocin_synth_dom"/>
</dbReference>
<accession>A0A2P8G7V3</accession>
<dbReference type="Proteomes" id="UP000241964">
    <property type="component" value="Unassembled WGS sequence"/>
</dbReference>
<evidence type="ECO:0000259" key="2">
    <source>
        <dbReference type="Pfam" id="PF14028"/>
    </source>
</evidence>
<reference evidence="3 4" key="1">
    <citation type="submission" date="2018-03" db="EMBL/GenBank/DDBJ databases">
        <title>Genomic Encyclopedia of Archaeal and Bacterial Type Strains, Phase II (KMG-II): from individual species to whole genera.</title>
        <authorList>
            <person name="Goeker M."/>
        </authorList>
    </citation>
    <scope>NUCLEOTIDE SEQUENCE [LARGE SCALE GENOMIC DNA]</scope>
    <source>
        <strain evidence="3 4">DSM 29057</strain>
    </source>
</reference>
<evidence type="ECO:0000313" key="4">
    <source>
        <dbReference type="Proteomes" id="UP000241964"/>
    </source>
</evidence>
<protein>
    <submittedName>
        <fullName evidence="3">Thiopeptide-type bacteriocin biosynthesis protein</fullName>
    </submittedName>
</protein>
<feature type="domain" description="Thiopeptide-type bacteriocin biosynthesis" evidence="2">
    <location>
        <begin position="743"/>
        <end position="938"/>
    </location>
</feature>
<dbReference type="EMBL" id="PYAS01000004">
    <property type="protein sequence ID" value="PSL30059.1"/>
    <property type="molecule type" value="Genomic_DNA"/>
</dbReference>
<sequence>MLRRAALAEQTLSALNEQSGDDFQKWESALLDLFQNSPFGSAIYLASPSLFAALETYSQQTPEKARQKILFSAYKYLIRMCSRATPFGMFSVTSAGLFSRTTKLTGPAISQVSTTLLLNMSVLESIASWLEEHRGIAGHIRYLPSSSLYRTPETFRFIDSQPNSEIAGPVLSEIDRSAELDILLETAQQPGTRSELADALAQLLSQDKAAALVKSAVEAGLLVSELSANITGNDFQNRILKALEAAAATCPQAGTLHALICGLGKDPSLSRLKETTTALARYFPELSSKTLFRAQLIAPDGKAKLGKAAISRIASDFNAVIGLLELRNTDPTPLDELKVKFGLRYGSSQVPLCELMESDIGLRYAGIAANAARILEKLDFNWQAPPISHAMTATGQVKQRIFDRALSRQLYCVQVLESDLKELNVQPLRTTGLFLLGEMLAISGRNIDRGYFEFYLKAAGGESGLELMARFAQHDPALDAQLQKATRQTWDHEQQYLHAEIAHIPDADTASVLARPHLYPYEIPYLSQSTLPLSNQIPITDLLVSVTADGEMILTSKRLCKRIIPHNTTAHNYGRGLPVYQLLSDLAHQHSPVISWNWEHLETFTFLPRVVYGHLILCAARWKLEGETRKKVLDSLGSDWLWQRLRTEMRIPRFIQICQGDNLLLIDCESHFARALLGKELKKSGQLQIQECLQTSRFHPVKGKEGKFSHELLIAFKPAAPTSAERAQLRLTKQKHFHLGSQWLYVKIYIDPNQVDRLLTQTLTALCQQLSLDGKIHKWFFVRYADPSYHLRLRFELGLMRDWQPVLASVQSALGAQLADGLIEKIQIDSYEREIERYSCLDYEQTESIFHQDSLASVQVISLNPIDMSGDARWQVALYSMDLMLADFGLDIKSKAEFARESYQAFLSEFGQDHTLTRQLDQKYRIYQTQITQTLAGQSRFSDMLAECFKEWKIR</sequence>
<evidence type="ECO:0000313" key="3">
    <source>
        <dbReference type="EMBL" id="PSL30059.1"/>
    </source>
</evidence>
<proteinExistence type="predicted"/>
<gene>
    <name evidence="3" type="ORF">CLV60_1041</name>
</gene>
<comment type="caution">
    <text evidence="3">The sequence shown here is derived from an EMBL/GenBank/DDBJ whole genome shotgun (WGS) entry which is preliminary data.</text>
</comment>
<organism evidence="3 4">
    <name type="scientific">Dyadobacter jiangsuensis</name>
    <dbReference type="NCBI Taxonomy" id="1591085"/>
    <lineage>
        <taxon>Bacteria</taxon>
        <taxon>Pseudomonadati</taxon>
        <taxon>Bacteroidota</taxon>
        <taxon>Cytophagia</taxon>
        <taxon>Cytophagales</taxon>
        <taxon>Spirosomataceae</taxon>
        <taxon>Dyadobacter</taxon>
    </lineage>
</organism>
<dbReference type="AlphaFoldDB" id="A0A2P8G7V3"/>
<dbReference type="NCBIfam" id="TIGR03891">
    <property type="entry name" value="thiopep_ocin"/>
    <property type="match status" value="1"/>
</dbReference>
<evidence type="ECO:0000259" key="1">
    <source>
        <dbReference type="Pfam" id="PF04738"/>
    </source>
</evidence>
<dbReference type="InterPro" id="IPR006827">
    <property type="entry name" value="Lant_deHydtase_N"/>
</dbReference>
<keyword evidence="4" id="KW-1185">Reference proteome</keyword>
<dbReference type="Pfam" id="PF14028">
    <property type="entry name" value="Lant_dehydr_C"/>
    <property type="match status" value="1"/>
</dbReference>
<name>A0A2P8G7V3_9BACT</name>
<feature type="domain" description="Lantibiotic dehydratase N-terminal" evidence="1">
    <location>
        <begin position="36"/>
        <end position="677"/>
    </location>
</feature>
<dbReference type="Pfam" id="PF04738">
    <property type="entry name" value="Lant_dehydr_N"/>
    <property type="match status" value="1"/>
</dbReference>